<keyword evidence="3" id="KW-0812">Transmembrane</keyword>
<dbReference type="InterPro" id="IPR026870">
    <property type="entry name" value="Zinc_ribbon_dom"/>
</dbReference>
<organism evidence="5 6">
    <name type="scientific">Finegoldia magna</name>
    <name type="common">Peptostreptococcus magnus</name>
    <dbReference type="NCBI Taxonomy" id="1260"/>
    <lineage>
        <taxon>Bacteria</taxon>
        <taxon>Bacillati</taxon>
        <taxon>Bacillota</taxon>
        <taxon>Tissierellia</taxon>
        <taxon>Tissierellales</taxon>
        <taxon>Peptoniphilaceae</taxon>
        <taxon>Finegoldia</taxon>
    </lineage>
</organism>
<evidence type="ECO:0000313" key="5">
    <source>
        <dbReference type="EMBL" id="PMC59596.1"/>
    </source>
</evidence>
<evidence type="ECO:0000259" key="4">
    <source>
        <dbReference type="Pfam" id="PF13240"/>
    </source>
</evidence>
<evidence type="ECO:0000256" key="1">
    <source>
        <dbReference type="SAM" id="Coils"/>
    </source>
</evidence>
<protein>
    <submittedName>
        <fullName evidence="5">Zinc-ribbon domain-containing protein</fullName>
    </submittedName>
</protein>
<keyword evidence="1" id="KW-0175">Coiled coil</keyword>
<evidence type="ECO:0000256" key="2">
    <source>
        <dbReference type="SAM" id="MobiDB-lite"/>
    </source>
</evidence>
<keyword evidence="3" id="KW-1133">Transmembrane helix</keyword>
<feature type="compositionally biased region" description="Basic and acidic residues" evidence="2">
    <location>
        <begin position="68"/>
        <end position="81"/>
    </location>
</feature>
<accession>A0A2N6SRE8</accession>
<feature type="transmembrane region" description="Helical" evidence="3">
    <location>
        <begin position="128"/>
        <end position="155"/>
    </location>
</feature>
<dbReference type="Pfam" id="PF13240">
    <property type="entry name" value="Zn_Ribbon_1"/>
    <property type="match status" value="1"/>
</dbReference>
<dbReference type="RefSeq" id="WP_094223984.1">
    <property type="nucleotide sequence ID" value="NZ_JAWEDN010000019.1"/>
</dbReference>
<dbReference type="EMBL" id="PNHD01000011">
    <property type="protein sequence ID" value="PMC59596.1"/>
    <property type="molecule type" value="Genomic_DNA"/>
</dbReference>
<dbReference type="AlphaFoldDB" id="A0A2N6SRE8"/>
<keyword evidence="3" id="KW-0472">Membrane</keyword>
<evidence type="ECO:0000256" key="3">
    <source>
        <dbReference type="SAM" id="Phobius"/>
    </source>
</evidence>
<feature type="coiled-coil region" evidence="1">
    <location>
        <begin position="24"/>
        <end position="60"/>
    </location>
</feature>
<feature type="domain" description="Zinc-ribbon" evidence="4">
    <location>
        <begin position="2"/>
        <end position="24"/>
    </location>
</feature>
<name>A0A2N6SRE8_FINMA</name>
<feature type="region of interest" description="Disordered" evidence="2">
    <location>
        <begin position="60"/>
        <end position="114"/>
    </location>
</feature>
<gene>
    <name evidence="5" type="ORF">CJ208_07510</name>
</gene>
<proteinExistence type="predicted"/>
<evidence type="ECO:0000313" key="6">
    <source>
        <dbReference type="Proteomes" id="UP000235723"/>
    </source>
</evidence>
<dbReference type="Proteomes" id="UP000235723">
    <property type="component" value="Unassembled WGS sequence"/>
</dbReference>
<comment type="caution">
    <text evidence="5">The sequence shown here is derived from an EMBL/GenBank/DDBJ whole genome shotgun (WGS) entry which is preliminary data.</text>
</comment>
<reference evidence="5 6" key="1">
    <citation type="submission" date="2017-09" db="EMBL/GenBank/DDBJ databases">
        <title>Bacterial strain isolated from the female urinary microbiota.</title>
        <authorList>
            <person name="Thomas-White K."/>
            <person name="Kumar N."/>
            <person name="Forster S."/>
            <person name="Putonti C."/>
            <person name="Lawley T."/>
            <person name="Wolfe A.J."/>
        </authorList>
    </citation>
    <scope>NUCLEOTIDE SEQUENCE [LARGE SCALE GENOMIC DNA]</scope>
    <source>
        <strain evidence="5 6">UMB0115</strain>
    </source>
</reference>
<sequence length="159" mass="17782">MKCKNCGSDIDQNAKFCGQCGTPVEFEEELIENCTEDIKEEKQVKENNDIQEKLDEIVEEVTNEDDSEKSFENADGERIENTSELFEEDDKSTNPIGSQAFEENNFEAKSESNEKTTEVKNSGLVKPIALAACAVMAIFALVYAIDLIKLIFYTIGGIF</sequence>